<evidence type="ECO:0000313" key="8">
    <source>
        <dbReference type="EMBL" id="OGM07889.1"/>
    </source>
</evidence>
<comment type="caution">
    <text evidence="8">The sequence shown here is derived from an EMBL/GenBank/DDBJ whole genome shotgun (WGS) entry which is preliminary data.</text>
</comment>
<keyword evidence="8" id="KW-0966">Cell projection</keyword>
<dbReference type="PANTHER" id="PTHR30435">
    <property type="entry name" value="FLAGELLAR PROTEIN"/>
    <property type="match status" value="1"/>
</dbReference>
<name>A0A1F7WZJ8_9BACT</name>
<keyword evidence="4 6" id="KW-0975">Bacterial flagellum</keyword>
<dbReference type="PIRSF" id="PIRSF002889">
    <property type="entry name" value="Rod_FlgB"/>
    <property type="match status" value="1"/>
</dbReference>
<sequence>MIRDFLFSDPRLAYVKQSMDVSMMRHDAISNNIANVNTPNYKKQEVTFEDELAKALDSQSFRGRKTNEKHVTIGAGSASEAKPKLITVKDQSMRNDGNNVDIDEEMANLSKNTIQYRTLASVLDNELTKINLAITRAGRV</sequence>
<comment type="similarity">
    <text evidence="2 6">Belongs to the flagella basal body rod proteins family.</text>
</comment>
<gene>
    <name evidence="8" type="ORF">A2008_11785</name>
</gene>
<evidence type="ECO:0000256" key="1">
    <source>
        <dbReference type="ARBA" id="ARBA00004117"/>
    </source>
</evidence>
<reference evidence="8 9" key="1">
    <citation type="journal article" date="2016" name="Nat. Commun.">
        <title>Thousands of microbial genomes shed light on interconnected biogeochemical processes in an aquifer system.</title>
        <authorList>
            <person name="Anantharaman K."/>
            <person name="Brown C.T."/>
            <person name="Hug L.A."/>
            <person name="Sharon I."/>
            <person name="Castelle C.J."/>
            <person name="Probst A.J."/>
            <person name="Thomas B.C."/>
            <person name="Singh A."/>
            <person name="Wilkins M.J."/>
            <person name="Karaoz U."/>
            <person name="Brodie E.L."/>
            <person name="Williams K.H."/>
            <person name="Hubbard S.S."/>
            <person name="Banfield J.F."/>
        </authorList>
    </citation>
    <scope>NUCLEOTIDE SEQUENCE [LARGE SCALE GENOMIC DNA]</scope>
</reference>
<evidence type="ECO:0000256" key="2">
    <source>
        <dbReference type="ARBA" id="ARBA00009677"/>
    </source>
</evidence>
<accession>A0A1F7WZJ8</accession>
<dbReference type="Pfam" id="PF00460">
    <property type="entry name" value="Flg_bb_rod"/>
    <property type="match status" value="1"/>
</dbReference>
<dbReference type="Proteomes" id="UP000178735">
    <property type="component" value="Unassembled WGS sequence"/>
</dbReference>
<evidence type="ECO:0000256" key="6">
    <source>
        <dbReference type="PIRNR" id="PIRNR002889"/>
    </source>
</evidence>
<dbReference type="STRING" id="1817813.A2008_11785"/>
<proteinExistence type="inferred from homology"/>
<evidence type="ECO:0000259" key="7">
    <source>
        <dbReference type="Pfam" id="PF00460"/>
    </source>
</evidence>
<evidence type="ECO:0000313" key="9">
    <source>
        <dbReference type="Proteomes" id="UP000178735"/>
    </source>
</evidence>
<dbReference type="EMBL" id="MGFH01000035">
    <property type="protein sequence ID" value="OGM07889.1"/>
    <property type="molecule type" value="Genomic_DNA"/>
</dbReference>
<keyword evidence="8" id="KW-0969">Cilium</keyword>
<dbReference type="NCBIfam" id="TIGR01396">
    <property type="entry name" value="FlgB"/>
    <property type="match status" value="1"/>
</dbReference>
<dbReference type="InterPro" id="IPR006300">
    <property type="entry name" value="FlgB"/>
</dbReference>
<dbReference type="InterPro" id="IPR001444">
    <property type="entry name" value="Flag_bb_rod_N"/>
</dbReference>
<comment type="subunit">
    <text evidence="6">The basal body constitutes a major portion of the flagellar organelle and consists of a number of rings mounted on a central rod.</text>
</comment>
<evidence type="ECO:0000256" key="5">
    <source>
        <dbReference type="ARBA" id="ARBA00024934"/>
    </source>
</evidence>
<evidence type="ECO:0000256" key="4">
    <source>
        <dbReference type="ARBA" id="ARBA00023143"/>
    </source>
</evidence>
<evidence type="ECO:0000256" key="3">
    <source>
        <dbReference type="ARBA" id="ARBA00014376"/>
    </source>
</evidence>
<dbReference type="GO" id="GO:0071978">
    <property type="term" value="P:bacterial-type flagellum-dependent swarming motility"/>
    <property type="evidence" value="ECO:0007669"/>
    <property type="project" value="TreeGrafter"/>
</dbReference>
<feature type="domain" description="Flagellar basal body rod protein N-terminal" evidence="7">
    <location>
        <begin position="27"/>
        <end position="42"/>
    </location>
</feature>
<comment type="function">
    <text evidence="5 6">Structural component of flagellum, the bacterial motility apparatus. Part of the rod structure of flagellar basal body.</text>
</comment>
<comment type="subcellular location">
    <subcellularLocation>
        <location evidence="1 6">Bacterial flagellum basal body</location>
    </subcellularLocation>
</comment>
<organism evidence="8 9">
    <name type="scientific">Candidatus Wallbacteria bacterium GWC2_49_35</name>
    <dbReference type="NCBI Taxonomy" id="1817813"/>
    <lineage>
        <taxon>Bacteria</taxon>
        <taxon>Candidatus Walliibacteriota</taxon>
    </lineage>
</organism>
<dbReference type="AlphaFoldDB" id="A0A1F7WZJ8"/>
<keyword evidence="8" id="KW-0282">Flagellum</keyword>
<protein>
    <recommendedName>
        <fullName evidence="3 6">Flagellar basal body rod protein FlgB</fullName>
    </recommendedName>
</protein>
<dbReference type="GO" id="GO:0030694">
    <property type="term" value="C:bacterial-type flagellum basal body, rod"/>
    <property type="evidence" value="ECO:0007669"/>
    <property type="project" value="InterPro"/>
</dbReference>
<dbReference type="PANTHER" id="PTHR30435:SF12">
    <property type="entry name" value="FLAGELLAR BASAL BODY ROD PROTEIN FLGB"/>
    <property type="match status" value="1"/>
</dbReference>